<comment type="caution">
    <text evidence="1">The sequence shown here is derived from an EMBL/GenBank/DDBJ whole genome shotgun (WGS) entry which is preliminary data.</text>
</comment>
<keyword evidence="2" id="KW-1185">Reference proteome</keyword>
<dbReference type="EMBL" id="MU118023">
    <property type="protein sequence ID" value="KAF9647949.1"/>
    <property type="molecule type" value="Genomic_DNA"/>
</dbReference>
<evidence type="ECO:0000313" key="2">
    <source>
        <dbReference type="Proteomes" id="UP000886501"/>
    </source>
</evidence>
<protein>
    <submittedName>
        <fullName evidence="1">Uncharacterized protein</fullName>
    </submittedName>
</protein>
<reference evidence="1" key="1">
    <citation type="submission" date="2019-10" db="EMBL/GenBank/DDBJ databases">
        <authorList>
            <consortium name="DOE Joint Genome Institute"/>
            <person name="Kuo A."/>
            <person name="Miyauchi S."/>
            <person name="Kiss E."/>
            <person name="Drula E."/>
            <person name="Kohler A."/>
            <person name="Sanchez-Garcia M."/>
            <person name="Andreopoulos B."/>
            <person name="Barry K.W."/>
            <person name="Bonito G."/>
            <person name="Buee M."/>
            <person name="Carver A."/>
            <person name="Chen C."/>
            <person name="Cichocki N."/>
            <person name="Clum A."/>
            <person name="Culley D."/>
            <person name="Crous P.W."/>
            <person name="Fauchery L."/>
            <person name="Girlanda M."/>
            <person name="Hayes R."/>
            <person name="Keri Z."/>
            <person name="Labutti K."/>
            <person name="Lipzen A."/>
            <person name="Lombard V."/>
            <person name="Magnuson J."/>
            <person name="Maillard F."/>
            <person name="Morin E."/>
            <person name="Murat C."/>
            <person name="Nolan M."/>
            <person name="Ohm R."/>
            <person name="Pangilinan J."/>
            <person name="Pereira M."/>
            <person name="Perotto S."/>
            <person name="Peter M."/>
            <person name="Riley R."/>
            <person name="Sitrit Y."/>
            <person name="Stielow B."/>
            <person name="Szollosi G."/>
            <person name="Zifcakova L."/>
            <person name="Stursova M."/>
            <person name="Spatafora J.W."/>
            <person name="Tedersoo L."/>
            <person name="Vaario L.-M."/>
            <person name="Yamada A."/>
            <person name="Yan M."/>
            <person name="Wang P."/>
            <person name="Xu J."/>
            <person name="Bruns T."/>
            <person name="Baldrian P."/>
            <person name="Vilgalys R."/>
            <person name="Henrissat B."/>
            <person name="Grigoriev I.V."/>
            <person name="Hibbett D."/>
            <person name="Nagy L.G."/>
            <person name="Martin F.M."/>
        </authorList>
    </citation>
    <scope>NUCLEOTIDE SEQUENCE</scope>
    <source>
        <strain evidence="1">P2</strain>
    </source>
</reference>
<reference evidence="1" key="2">
    <citation type="journal article" date="2020" name="Nat. Commun.">
        <title>Large-scale genome sequencing of mycorrhizal fungi provides insights into the early evolution of symbiotic traits.</title>
        <authorList>
            <person name="Miyauchi S."/>
            <person name="Kiss E."/>
            <person name="Kuo A."/>
            <person name="Drula E."/>
            <person name="Kohler A."/>
            <person name="Sanchez-Garcia M."/>
            <person name="Morin E."/>
            <person name="Andreopoulos B."/>
            <person name="Barry K.W."/>
            <person name="Bonito G."/>
            <person name="Buee M."/>
            <person name="Carver A."/>
            <person name="Chen C."/>
            <person name="Cichocki N."/>
            <person name="Clum A."/>
            <person name="Culley D."/>
            <person name="Crous P.W."/>
            <person name="Fauchery L."/>
            <person name="Girlanda M."/>
            <person name="Hayes R.D."/>
            <person name="Keri Z."/>
            <person name="LaButti K."/>
            <person name="Lipzen A."/>
            <person name="Lombard V."/>
            <person name="Magnuson J."/>
            <person name="Maillard F."/>
            <person name="Murat C."/>
            <person name="Nolan M."/>
            <person name="Ohm R.A."/>
            <person name="Pangilinan J."/>
            <person name="Pereira M.F."/>
            <person name="Perotto S."/>
            <person name="Peter M."/>
            <person name="Pfister S."/>
            <person name="Riley R."/>
            <person name="Sitrit Y."/>
            <person name="Stielow J.B."/>
            <person name="Szollosi G."/>
            <person name="Zifcakova L."/>
            <person name="Stursova M."/>
            <person name="Spatafora J.W."/>
            <person name="Tedersoo L."/>
            <person name="Vaario L.M."/>
            <person name="Yamada A."/>
            <person name="Yan M."/>
            <person name="Wang P."/>
            <person name="Xu J."/>
            <person name="Bruns T."/>
            <person name="Baldrian P."/>
            <person name="Vilgalys R."/>
            <person name="Dunand C."/>
            <person name="Henrissat B."/>
            <person name="Grigoriev I.V."/>
            <person name="Hibbett D."/>
            <person name="Nagy L.G."/>
            <person name="Martin F.M."/>
        </authorList>
    </citation>
    <scope>NUCLEOTIDE SEQUENCE</scope>
    <source>
        <strain evidence="1">P2</strain>
    </source>
</reference>
<organism evidence="1 2">
    <name type="scientific">Thelephora ganbajun</name>
    <name type="common">Ganba fungus</name>
    <dbReference type="NCBI Taxonomy" id="370292"/>
    <lineage>
        <taxon>Eukaryota</taxon>
        <taxon>Fungi</taxon>
        <taxon>Dikarya</taxon>
        <taxon>Basidiomycota</taxon>
        <taxon>Agaricomycotina</taxon>
        <taxon>Agaricomycetes</taxon>
        <taxon>Thelephorales</taxon>
        <taxon>Thelephoraceae</taxon>
        <taxon>Thelephora</taxon>
    </lineage>
</organism>
<gene>
    <name evidence="1" type="ORF">BDM02DRAFT_3116294</name>
</gene>
<dbReference type="Proteomes" id="UP000886501">
    <property type="component" value="Unassembled WGS sequence"/>
</dbReference>
<sequence length="63" mass="6739">MGLPATSRTGSSQDDDSYVLPFAKANSNEQERLDAMHEGVTGFLGGRLTFADLGNPKRILEVG</sequence>
<proteinExistence type="predicted"/>
<name>A0ACB6ZEE8_THEGA</name>
<evidence type="ECO:0000313" key="1">
    <source>
        <dbReference type="EMBL" id="KAF9647949.1"/>
    </source>
</evidence>
<accession>A0ACB6ZEE8</accession>